<dbReference type="Proteomes" id="UP000295705">
    <property type="component" value="Unassembled WGS sequence"/>
</dbReference>
<dbReference type="Pfam" id="PF12728">
    <property type="entry name" value="HTH_17"/>
    <property type="match status" value="1"/>
</dbReference>
<name>A0A4R6VEP4_9PSEU</name>
<sequence>MTLNERTATAPTFYDVAEVAAMFKMSRMTVYRAINSGELRAIRIRGRLLIPAAVIDGLVEEATAERSDGDSAMLDVLRGGRS</sequence>
<keyword evidence="3" id="KW-1185">Reference proteome</keyword>
<reference evidence="2 3" key="1">
    <citation type="submission" date="2019-03" db="EMBL/GenBank/DDBJ databases">
        <title>Genomic Encyclopedia of Type Strains, Phase IV (KMG-IV): sequencing the most valuable type-strain genomes for metagenomic binning, comparative biology and taxonomic classification.</title>
        <authorList>
            <person name="Goeker M."/>
        </authorList>
    </citation>
    <scope>NUCLEOTIDE SEQUENCE [LARGE SCALE GENOMIC DNA]</scope>
    <source>
        <strain evidence="2 3">DSM 45775</strain>
    </source>
</reference>
<dbReference type="GO" id="GO:0003677">
    <property type="term" value="F:DNA binding"/>
    <property type="evidence" value="ECO:0007669"/>
    <property type="project" value="InterPro"/>
</dbReference>
<protein>
    <submittedName>
        <fullName evidence="2">Excisionase family DNA binding protein</fullName>
    </submittedName>
</protein>
<organism evidence="2 3">
    <name type="scientific">Actinomycetospora succinea</name>
    <dbReference type="NCBI Taxonomy" id="663603"/>
    <lineage>
        <taxon>Bacteria</taxon>
        <taxon>Bacillati</taxon>
        <taxon>Actinomycetota</taxon>
        <taxon>Actinomycetes</taxon>
        <taxon>Pseudonocardiales</taxon>
        <taxon>Pseudonocardiaceae</taxon>
        <taxon>Actinomycetospora</taxon>
    </lineage>
</organism>
<evidence type="ECO:0000259" key="1">
    <source>
        <dbReference type="Pfam" id="PF12728"/>
    </source>
</evidence>
<dbReference type="InterPro" id="IPR041657">
    <property type="entry name" value="HTH_17"/>
</dbReference>
<accession>A0A4R6VEP4</accession>
<evidence type="ECO:0000313" key="3">
    <source>
        <dbReference type="Proteomes" id="UP000295705"/>
    </source>
</evidence>
<proteinExistence type="predicted"/>
<dbReference type="EMBL" id="SNYO01000003">
    <property type="protein sequence ID" value="TDQ60989.1"/>
    <property type="molecule type" value="Genomic_DNA"/>
</dbReference>
<feature type="domain" description="Helix-turn-helix" evidence="1">
    <location>
        <begin position="13"/>
        <end position="61"/>
    </location>
</feature>
<dbReference type="AlphaFoldDB" id="A0A4R6VEP4"/>
<dbReference type="InterPro" id="IPR010093">
    <property type="entry name" value="SinI_DNA-bd"/>
</dbReference>
<evidence type="ECO:0000313" key="2">
    <source>
        <dbReference type="EMBL" id="TDQ60989.1"/>
    </source>
</evidence>
<gene>
    <name evidence="2" type="ORF">EV188_103493</name>
</gene>
<dbReference type="NCBIfam" id="TIGR01764">
    <property type="entry name" value="excise"/>
    <property type="match status" value="1"/>
</dbReference>
<comment type="caution">
    <text evidence="2">The sequence shown here is derived from an EMBL/GenBank/DDBJ whole genome shotgun (WGS) entry which is preliminary data.</text>
</comment>